<dbReference type="InterPro" id="IPR036640">
    <property type="entry name" value="ABC1_TM_sf"/>
</dbReference>
<feature type="domain" description="ABC transmembrane type-1" evidence="9">
    <location>
        <begin position="225"/>
        <end position="303"/>
    </location>
</feature>
<dbReference type="InterPro" id="IPR017871">
    <property type="entry name" value="ABC_transporter-like_CS"/>
</dbReference>
<keyword evidence="3" id="KW-0547">Nucleotide-binding</keyword>
<dbReference type="InterPro" id="IPR039421">
    <property type="entry name" value="Type_1_exporter"/>
</dbReference>
<feature type="transmembrane region" description="Helical" evidence="7">
    <location>
        <begin position="295"/>
        <end position="318"/>
    </location>
</feature>
<evidence type="ECO:0000259" key="9">
    <source>
        <dbReference type="PROSITE" id="PS50929"/>
    </source>
</evidence>
<name>A0A6P2C6A6_9ACTN</name>
<keyword evidence="2 7" id="KW-0812">Transmembrane</keyword>
<evidence type="ECO:0000256" key="4">
    <source>
        <dbReference type="ARBA" id="ARBA00022840"/>
    </source>
</evidence>
<keyword evidence="6 7" id="KW-0472">Membrane</keyword>
<proteinExistence type="predicted"/>
<dbReference type="PROSITE" id="PS00211">
    <property type="entry name" value="ABC_TRANSPORTER_1"/>
    <property type="match status" value="1"/>
</dbReference>
<dbReference type="InterPro" id="IPR003593">
    <property type="entry name" value="AAA+_ATPase"/>
</dbReference>
<gene>
    <name evidence="10" type="ORF">EAS64_06410</name>
</gene>
<evidence type="ECO:0000256" key="7">
    <source>
        <dbReference type="SAM" id="Phobius"/>
    </source>
</evidence>
<evidence type="ECO:0000256" key="2">
    <source>
        <dbReference type="ARBA" id="ARBA00022692"/>
    </source>
</evidence>
<dbReference type="PANTHER" id="PTHR43394">
    <property type="entry name" value="ATP-DEPENDENT PERMEASE MDL1, MITOCHONDRIAL"/>
    <property type="match status" value="1"/>
</dbReference>
<feature type="transmembrane region" description="Helical" evidence="7">
    <location>
        <begin position="69"/>
        <end position="87"/>
    </location>
</feature>
<evidence type="ECO:0000256" key="3">
    <source>
        <dbReference type="ARBA" id="ARBA00022741"/>
    </source>
</evidence>
<dbReference type="Pfam" id="PF00005">
    <property type="entry name" value="ABC_tran"/>
    <property type="match status" value="1"/>
</dbReference>
<keyword evidence="5 7" id="KW-1133">Transmembrane helix</keyword>
<dbReference type="PROSITE" id="PS50893">
    <property type="entry name" value="ABC_TRANSPORTER_2"/>
    <property type="match status" value="1"/>
</dbReference>
<keyword evidence="11" id="KW-1185">Reference proteome</keyword>
<evidence type="ECO:0000259" key="8">
    <source>
        <dbReference type="PROSITE" id="PS50893"/>
    </source>
</evidence>
<comment type="caution">
    <text evidence="10">The sequence shown here is derived from an EMBL/GenBank/DDBJ whole genome shotgun (WGS) entry which is preliminary data.</text>
</comment>
<dbReference type="GO" id="GO:0016887">
    <property type="term" value="F:ATP hydrolysis activity"/>
    <property type="evidence" value="ECO:0007669"/>
    <property type="project" value="InterPro"/>
</dbReference>
<evidence type="ECO:0000313" key="11">
    <source>
        <dbReference type="Proteomes" id="UP000460272"/>
    </source>
</evidence>
<comment type="subcellular location">
    <subcellularLocation>
        <location evidence="1">Cell membrane</location>
        <topology evidence="1">Multi-pass membrane protein</topology>
    </subcellularLocation>
</comment>
<dbReference type="GO" id="GO:0005886">
    <property type="term" value="C:plasma membrane"/>
    <property type="evidence" value="ECO:0007669"/>
    <property type="project" value="UniProtKB-SubCell"/>
</dbReference>
<dbReference type="OrthoDB" id="9806127at2"/>
<dbReference type="AlphaFoldDB" id="A0A6P2C6A6"/>
<evidence type="ECO:0000256" key="6">
    <source>
        <dbReference type="ARBA" id="ARBA00023136"/>
    </source>
</evidence>
<dbReference type="SUPFAM" id="SSF52540">
    <property type="entry name" value="P-loop containing nucleoside triphosphate hydrolases"/>
    <property type="match status" value="1"/>
</dbReference>
<dbReference type="RefSeq" id="WP_145851715.1">
    <property type="nucleotide sequence ID" value="NZ_RPFW01000001.1"/>
</dbReference>
<feature type="domain" description="ABC transporter" evidence="8">
    <location>
        <begin position="356"/>
        <end position="599"/>
    </location>
</feature>
<dbReference type="PROSITE" id="PS50929">
    <property type="entry name" value="ABC_TM1F"/>
    <property type="match status" value="1"/>
</dbReference>
<dbReference type="Proteomes" id="UP000460272">
    <property type="component" value="Unassembled WGS sequence"/>
</dbReference>
<dbReference type="Gene3D" id="3.40.50.300">
    <property type="entry name" value="P-loop containing nucleotide triphosphate hydrolases"/>
    <property type="match status" value="1"/>
</dbReference>
<evidence type="ECO:0000313" key="10">
    <source>
        <dbReference type="EMBL" id="TVZ06959.1"/>
    </source>
</evidence>
<keyword evidence="4 10" id="KW-0067">ATP-binding</keyword>
<evidence type="ECO:0000256" key="1">
    <source>
        <dbReference type="ARBA" id="ARBA00004651"/>
    </source>
</evidence>
<feature type="transmembrane region" description="Helical" evidence="7">
    <location>
        <begin position="42"/>
        <end position="63"/>
    </location>
</feature>
<dbReference type="EMBL" id="RPFW01000001">
    <property type="protein sequence ID" value="TVZ06959.1"/>
    <property type="molecule type" value="Genomic_DNA"/>
</dbReference>
<dbReference type="InterPro" id="IPR011527">
    <property type="entry name" value="ABC1_TM_dom"/>
</dbReference>
<dbReference type="InterPro" id="IPR027417">
    <property type="entry name" value="P-loop_NTPase"/>
</dbReference>
<evidence type="ECO:0000256" key="5">
    <source>
        <dbReference type="ARBA" id="ARBA00022989"/>
    </source>
</evidence>
<dbReference type="SMART" id="SM00382">
    <property type="entry name" value="AAA"/>
    <property type="match status" value="1"/>
</dbReference>
<dbReference type="PANTHER" id="PTHR43394:SF1">
    <property type="entry name" value="ATP-BINDING CASSETTE SUB-FAMILY B MEMBER 10, MITOCHONDRIAL"/>
    <property type="match status" value="1"/>
</dbReference>
<sequence length="622" mass="66576">MTGNTDTRPSVLVRVRERQELRLAAALWHADRRLAATWWGLLVARGLLPACFAVATGVLVAAVERGSGVAAPLLAVAVVFIGMQVLGPLHTSVSGNLGDRAAAWLYDLLTAACAAPSGIGHLEDPALATDLQVARDFDRGMTGPPLSISMDFIAAGLVEFVAGLAQACVLFGFAWWAPPVLAGGWLGTHWLLRESSVWRDRNTPEVRLAQRDADYAYRLAVDPPAAKELRIFGLPDWVLARFLASRRRLHQLQYEATRMRERSVLLSLALVLAANAVVLWALGRAALDHRLALGALIAYATAVAGSSMIAFGGLNWALDGTSASAAAVLRVTAAMREADAVTSGGRPADGLPRREIRFRDVTFAYPASPDRPVLRGLSLDIPAGSSLAIVGQNGAGKTTLAKLLCRLYDPQSGTIEIDGTDLRDLDLAAWRGRVTAVFQDFVRFELSLRENVAPRETPRQPGMGELDGIVAAALAEAGADRLTGLDTVLSKGYPGGTDLSGGQWQRVALARALAAVRLGAGLVLLDEPTAQLDVRGEMEIFERLLAATRSCTTILVSHRFNTVRHVDRIAVVDGGAVVELGSHDELMALRGRYWRMFTLQAERFAAGAAEEGEDEVALDVLS</sequence>
<dbReference type="GO" id="GO:0005524">
    <property type="term" value="F:ATP binding"/>
    <property type="evidence" value="ECO:0007669"/>
    <property type="project" value="UniProtKB-KW"/>
</dbReference>
<dbReference type="SUPFAM" id="SSF90123">
    <property type="entry name" value="ABC transporter transmembrane region"/>
    <property type="match status" value="2"/>
</dbReference>
<feature type="transmembrane region" description="Helical" evidence="7">
    <location>
        <begin position="264"/>
        <end position="283"/>
    </location>
</feature>
<dbReference type="GO" id="GO:0015421">
    <property type="term" value="F:ABC-type oligopeptide transporter activity"/>
    <property type="evidence" value="ECO:0007669"/>
    <property type="project" value="TreeGrafter"/>
</dbReference>
<reference evidence="10 11" key="1">
    <citation type="submission" date="2018-11" db="EMBL/GenBank/DDBJ databases">
        <title>Trebonia kvetii gen.nov., sp.nov., a novel acidophilic actinobacterium, and proposal of the new actinobacterial family Treboniaceae fam. nov.</title>
        <authorList>
            <person name="Rapoport D."/>
            <person name="Sagova-Mareckova M."/>
            <person name="Sedlacek I."/>
            <person name="Provaznik J."/>
            <person name="Kralova S."/>
            <person name="Pavlinic D."/>
            <person name="Benes V."/>
            <person name="Kopecky J."/>
        </authorList>
    </citation>
    <scope>NUCLEOTIDE SEQUENCE [LARGE SCALE GENOMIC DNA]</scope>
    <source>
        <strain evidence="10 11">15Tr583</strain>
    </source>
</reference>
<organism evidence="10 11">
    <name type="scientific">Trebonia kvetii</name>
    <dbReference type="NCBI Taxonomy" id="2480626"/>
    <lineage>
        <taxon>Bacteria</taxon>
        <taxon>Bacillati</taxon>
        <taxon>Actinomycetota</taxon>
        <taxon>Actinomycetes</taxon>
        <taxon>Streptosporangiales</taxon>
        <taxon>Treboniaceae</taxon>
        <taxon>Trebonia</taxon>
    </lineage>
</organism>
<accession>A0A6P2C6A6</accession>
<dbReference type="InterPro" id="IPR003439">
    <property type="entry name" value="ABC_transporter-like_ATP-bd"/>
</dbReference>
<protein>
    <submittedName>
        <fullName evidence="10">ABC transporter ATP-binding protein</fullName>
    </submittedName>
</protein>